<dbReference type="InterPro" id="IPR029044">
    <property type="entry name" value="Nucleotide-diphossugar_trans"/>
</dbReference>
<protein>
    <submittedName>
        <fullName evidence="2">Glycosyltransferase, GT2 family</fullName>
    </submittedName>
</protein>
<dbReference type="InterPro" id="IPR001173">
    <property type="entry name" value="Glyco_trans_2-like"/>
</dbReference>
<name>A0A1M5N898_9GAMM</name>
<dbReference type="PANTHER" id="PTHR43179">
    <property type="entry name" value="RHAMNOSYLTRANSFERASE WBBL"/>
    <property type="match status" value="1"/>
</dbReference>
<accession>A0A1M5N898</accession>
<dbReference type="STRING" id="490188.SAMN04488068_1684"/>
<keyword evidence="2" id="KW-0808">Transferase</keyword>
<gene>
    <name evidence="2" type="ORF">SAMN04488068_1684</name>
</gene>
<dbReference type="Pfam" id="PF00535">
    <property type="entry name" value="Glycos_transf_2"/>
    <property type="match status" value="1"/>
</dbReference>
<dbReference type="EMBL" id="FQWZ01000003">
    <property type="protein sequence ID" value="SHG85662.1"/>
    <property type="molecule type" value="Genomic_DNA"/>
</dbReference>
<feature type="domain" description="Glycosyltransferase 2-like" evidence="1">
    <location>
        <begin position="329"/>
        <end position="462"/>
    </location>
</feature>
<reference evidence="2 3" key="1">
    <citation type="submission" date="2016-11" db="EMBL/GenBank/DDBJ databases">
        <authorList>
            <person name="Jaros S."/>
            <person name="Januszkiewicz K."/>
            <person name="Wedrychowicz H."/>
        </authorList>
    </citation>
    <scope>NUCLEOTIDE SEQUENCE [LARGE SCALE GENOMIC DNA]</scope>
    <source>
        <strain evidence="2 3">CGMCC 1.7049</strain>
    </source>
</reference>
<evidence type="ECO:0000313" key="3">
    <source>
        <dbReference type="Proteomes" id="UP000199758"/>
    </source>
</evidence>
<keyword evidence="3" id="KW-1185">Reference proteome</keyword>
<dbReference type="Proteomes" id="UP000199758">
    <property type="component" value="Unassembled WGS sequence"/>
</dbReference>
<dbReference type="Gene3D" id="3.90.550.10">
    <property type="entry name" value="Spore Coat Polysaccharide Biosynthesis Protein SpsA, Chain A"/>
    <property type="match status" value="1"/>
</dbReference>
<evidence type="ECO:0000259" key="1">
    <source>
        <dbReference type="Pfam" id="PF00535"/>
    </source>
</evidence>
<dbReference type="AlphaFoldDB" id="A0A1M5N898"/>
<proteinExistence type="predicted"/>
<organism evidence="2 3">
    <name type="scientific">Hydrocarboniphaga daqingensis</name>
    <dbReference type="NCBI Taxonomy" id="490188"/>
    <lineage>
        <taxon>Bacteria</taxon>
        <taxon>Pseudomonadati</taxon>
        <taxon>Pseudomonadota</taxon>
        <taxon>Gammaproteobacteria</taxon>
        <taxon>Nevskiales</taxon>
        <taxon>Nevskiaceae</taxon>
        <taxon>Hydrocarboniphaga</taxon>
    </lineage>
</organism>
<sequence>MPSAGVAPCCIDAAVSLADGLWIVGWVLAADIKSTTVTAGTTRGDADLIVRYWRQDVADHFGIERGNRPLLGFVVRVPVHGLPPKSAIELQFQTSESPATAKAELADPAQTDFANGLRAQWPLIGPALIRAHDPVGLMPLLRLMATPIGDRFGKFQFFVEPAISTGNEGLLVNGWAVDPDRELRHLYLSCSRTGRVLGDLATHWARTPRADVSERHVGTLTVGQDPGFIAWLPCSGTSDTGVTDHLYALAVLKDGRIARQDIKPSPALGPMASVQHVLRLFTESQPRLGDILESHVGPAIDAIWRHRTRSEPRLARQDFGSAPAAPDISVIVPLYGRYDFMRHQLAVFADDPAMERVELIYVIDDPNITTPALQLAEELSGLFRLPFSVISYNENLGFAGANNVAARIARGRVLILLNSDVMPVKPGWAPALAEQLASLPEAGIVGTTLLYEDGSLQHAGLQLRRLARWAGLPVNIHPGKGLSYVSTGQSRQVSGVTAACMTIHRKLYQELGGLDEGFILGDFEDSDMCFRASAKGHKIYCADVPMYHLERQSQSLAGDSWKHKVTLYNCWRHSKRLPANAVTSK</sequence>
<evidence type="ECO:0000313" key="2">
    <source>
        <dbReference type="EMBL" id="SHG85662.1"/>
    </source>
</evidence>
<dbReference type="SUPFAM" id="SSF53448">
    <property type="entry name" value="Nucleotide-diphospho-sugar transferases"/>
    <property type="match status" value="1"/>
</dbReference>
<dbReference type="GO" id="GO:0016740">
    <property type="term" value="F:transferase activity"/>
    <property type="evidence" value="ECO:0007669"/>
    <property type="project" value="UniProtKB-KW"/>
</dbReference>
<dbReference type="PANTHER" id="PTHR43179:SF7">
    <property type="entry name" value="RHAMNOSYLTRANSFERASE WBBL"/>
    <property type="match status" value="1"/>
</dbReference>